<keyword evidence="14" id="KW-0186">Copper</keyword>
<protein>
    <recommendedName>
        <fullName evidence="4">cytochrome-c oxidase</fullName>
        <ecNumber evidence="4">7.1.1.9</ecNumber>
    </recommendedName>
    <alternativeName>
        <fullName evidence="17">Cytochrome aa3 subunit 2</fullName>
    </alternativeName>
</protein>
<evidence type="ECO:0000256" key="20">
    <source>
        <dbReference type="SAM" id="Phobius"/>
    </source>
</evidence>
<evidence type="ECO:0000256" key="19">
    <source>
        <dbReference type="PROSITE-ProRule" id="PRU00433"/>
    </source>
</evidence>
<dbReference type="GO" id="GO:0042773">
    <property type="term" value="P:ATP synthesis coupled electron transport"/>
    <property type="evidence" value="ECO:0007669"/>
    <property type="project" value="TreeGrafter"/>
</dbReference>
<dbReference type="EC" id="7.1.1.9" evidence="4"/>
<dbReference type="SUPFAM" id="SSF49503">
    <property type="entry name" value="Cupredoxins"/>
    <property type="match status" value="1"/>
</dbReference>
<evidence type="ECO:0000256" key="2">
    <source>
        <dbReference type="ARBA" id="ARBA00004141"/>
    </source>
</evidence>
<feature type="domain" description="Cytochrome c" evidence="22">
    <location>
        <begin position="214"/>
        <end position="308"/>
    </location>
</feature>
<reference evidence="23 24" key="1">
    <citation type="submission" date="2016-10" db="EMBL/GenBank/DDBJ databases">
        <authorList>
            <person name="de Groot N.N."/>
        </authorList>
    </citation>
    <scope>NUCLEOTIDE SEQUENCE [LARGE SCALE GENOMIC DNA]</scope>
    <source>
        <strain evidence="23 24">A52C2</strain>
    </source>
</reference>
<dbReference type="EMBL" id="FOFG01000012">
    <property type="protein sequence ID" value="SER14833.1"/>
    <property type="molecule type" value="Genomic_DNA"/>
</dbReference>
<dbReference type="PRINTS" id="PR00605">
    <property type="entry name" value="CYTCHROMECIC"/>
</dbReference>
<proteinExistence type="inferred from homology"/>
<dbReference type="SUPFAM" id="SSF46626">
    <property type="entry name" value="Cytochrome c"/>
    <property type="match status" value="1"/>
</dbReference>
<evidence type="ECO:0000256" key="13">
    <source>
        <dbReference type="ARBA" id="ARBA00023004"/>
    </source>
</evidence>
<dbReference type="PANTHER" id="PTHR22888">
    <property type="entry name" value="CYTOCHROME C OXIDASE, SUBUNIT II"/>
    <property type="match status" value="1"/>
</dbReference>
<evidence type="ECO:0000256" key="9">
    <source>
        <dbReference type="ARBA" id="ARBA00022723"/>
    </source>
</evidence>
<keyword evidence="9 19" id="KW-0479">Metal-binding</keyword>
<feature type="transmembrane region" description="Helical" evidence="20">
    <location>
        <begin position="20"/>
        <end position="45"/>
    </location>
</feature>
<evidence type="ECO:0000313" key="24">
    <source>
        <dbReference type="Proteomes" id="UP000199647"/>
    </source>
</evidence>
<evidence type="ECO:0000256" key="4">
    <source>
        <dbReference type="ARBA" id="ARBA00012949"/>
    </source>
</evidence>
<dbReference type="RefSeq" id="WP_238858355.1">
    <property type="nucleotide sequence ID" value="NZ_FOFG01000012.1"/>
</dbReference>
<dbReference type="Gene3D" id="1.10.760.10">
    <property type="entry name" value="Cytochrome c-like domain"/>
    <property type="match status" value="1"/>
</dbReference>
<dbReference type="GO" id="GO:0016491">
    <property type="term" value="F:oxidoreductase activity"/>
    <property type="evidence" value="ECO:0007669"/>
    <property type="project" value="InterPro"/>
</dbReference>
<dbReference type="Pfam" id="PF00034">
    <property type="entry name" value="Cytochrom_C"/>
    <property type="match status" value="1"/>
</dbReference>
<sequence length="315" mass="34622">MNDFLPTETVGSQAASATDHLFYALLGISVAVVLLVSGLILVFSIRYRRGSKADRSELPPILQREVEIGWTLATLFLFLSIFGWAVSENFSFGTVPTNGLEIHVVAKQWMWKLQHPGGQREINALHVPVNKPVRLIMNSEDVIHSFYVPSFRLKQDVVPGLTTQLVFTPIKVGTFRLLCAEYCGTDHSAMTGKIVVMTPEDYSRWLDTSPASEDLVAQGRDIFTRLGCAGCHDARAAVRAPDLKGVFGQPVPLADGTVVQADETYLRDSILQPRKQIVAGFDPVMPSFAGRLSDAELETVIAYLKSLADTDGDTR</sequence>
<dbReference type="STRING" id="1855383.SAMN05216548_11218"/>
<keyword evidence="5" id="KW-0813">Transport</keyword>
<keyword evidence="6 19" id="KW-0349">Heme</keyword>
<dbReference type="Gene3D" id="2.60.40.420">
    <property type="entry name" value="Cupredoxins - blue copper proteins"/>
    <property type="match status" value="1"/>
</dbReference>
<evidence type="ECO:0000256" key="12">
    <source>
        <dbReference type="ARBA" id="ARBA00022989"/>
    </source>
</evidence>
<feature type="domain" description="Cytochrome oxidase subunit II copper A binding" evidence="21">
    <location>
        <begin position="97"/>
        <end position="208"/>
    </location>
</feature>
<dbReference type="GO" id="GO:0005507">
    <property type="term" value="F:copper ion binding"/>
    <property type="evidence" value="ECO:0007669"/>
    <property type="project" value="InterPro"/>
</dbReference>
<evidence type="ECO:0000256" key="11">
    <source>
        <dbReference type="ARBA" id="ARBA00022982"/>
    </source>
</evidence>
<keyword evidence="10" id="KW-1278">Translocase</keyword>
<evidence type="ECO:0000256" key="8">
    <source>
        <dbReference type="ARBA" id="ARBA00022692"/>
    </source>
</evidence>
<dbReference type="GO" id="GO:0016020">
    <property type="term" value="C:membrane"/>
    <property type="evidence" value="ECO:0007669"/>
    <property type="project" value="UniProtKB-SubCell"/>
</dbReference>
<keyword evidence="12 20" id="KW-1133">Transmembrane helix</keyword>
<dbReference type="SUPFAM" id="SSF81464">
    <property type="entry name" value="Cytochrome c oxidase subunit II-like, transmembrane region"/>
    <property type="match status" value="1"/>
</dbReference>
<comment type="function">
    <text evidence="16">Subunits I and II form the functional core of the enzyme complex. Electrons originating in cytochrome c are transferred via heme a and Cu(A) to the binuclear center formed by heme a3 and Cu(B).</text>
</comment>
<dbReference type="InterPro" id="IPR014222">
    <property type="entry name" value="Cyt_c_oxidase_su2"/>
</dbReference>
<dbReference type="CDD" id="cd13915">
    <property type="entry name" value="CuRO_HCO_II_like_2"/>
    <property type="match status" value="1"/>
</dbReference>
<dbReference type="PROSITE" id="PS51007">
    <property type="entry name" value="CYTC"/>
    <property type="match status" value="1"/>
</dbReference>
<feature type="transmembrane region" description="Helical" evidence="20">
    <location>
        <begin position="66"/>
        <end position="86"/>
    </location>
</feature>
<keyword evidence="24" id="KW-1185">Reference proteome</keyword>
<evidence type="ECO:0000256" key="14">
    <source>
        <dbReference type="ARBA" id="ARBA00023008"/>
    </source>
</evidence>
<evidence type="ECO:0000256" key="17">
    <source>
        <dbReference type="ARBA" id="ARBA00031399"/>
    </source>
</evidence>
<accession>A0A1H9LVG7</accession>
<evidence type="ECO:0000256" key="10">
    <source>
        <dbReference type="ARBA" id="ARBA00022967"/>
    </source>
</evidence>
<keyword evidence="8 20" id="KW-0812">Transmembrane</keyword>
<evidence type="ECO:0000256" key="1">
    <source>
        <dbReference type="ARBA" id="ARBA00001926"/>
    </source>
</evidence>
<dbReference type="PROSITE" id="PS50857">
    <property type="entry name" value="COX2_CUA"/>
    <property type="match status" value="1"/>
</dbReference>
<dbReference type="GO" id="GO:0005506">
    <property type="term" value="F:iron ion binding"/>
    <property type="evidence" value="ECO:0007669"/>
    <property type="project" value="InterPro"/>
</dbReference>
<evidence type="ECO:0000256" key="7">
    <source>
        <dbReference type="ARBA" id="ARBA00022660"/>
    </source>
</evidence>
<dbReference type="Pfam" id="PF00116">
    <property type="entry name" value="COX2"/>
    <property type="match status" value="1"/>
</dbReference>
<dbReference type="AlphaFoldDB" id="A0A1H9LVG7"/>
<keyword evidence="15 20" id="KW-0472">Membrane</keyword>
<evidence type="ECO:0000256" key="15">
    <source>
        <dbReference type="ARBA" id="ARBA00023136"/>
    </source>
</evidence>
<evidence type="ECO:0000256" key="5">
    <source>
        <dbReference type="ARBA" id="ARBA00022448"/>
    </source>
</evidence>
<evidence type="ECO:0000259" key="21">
    <source>
        <dbReference type="PROSITE" id="PS50857"/>
    </source>
</evidence>
<dbReference type="PROSITE" id="PS00078">
    <property type="entry name" value="COX2"/>
    <property type="match status" value="1"/>
</dbReference>
<comment type="cofactor">
    <cofactor evidence="1">
        <name>heme c</name>
        <dbReference type="ChEBI" id="CHEBI:61717"/>
    </cofactor>
</comment>
<comment type="subcellular location">
    <subcellularLocation>
        <location evidence="2">Membrane</location>
        <topology evidence="2">Multi-pass membrane protein</topology>
    </subcellularLocation>
</comment>
<dbReference type="InterPro" id="IPR008972">
    <property type="entry name" value="Cupredoxin"/>
</dbReference>
<dbReference type="GO" id="GO:0020037">
    <property type="term" value="F:heme binding"/>
    <property type="evidence" value="ECO:0007669"/>
    <property type="project" value="InterPro"/>
</dbReference>
<comment type="catalytic activity">
    <reaction evidence="18">
        <text>4 Fe(II)-[cytochrome c] + O2 + 8 H(+)(in) = 4 Fe(III)-[cytochrome c] + 2 H2O + 4 H(+)(out)</text>
        <dbReference type="Rhea" id="RHEA:11436"/>
        <dbReference type="Rhea" id="RHEA-COMP:10350"/>
        <dbReference type="Rhea" id="RHEA-COMP:14399"/>
        <dbReference type="ChEBI" id="CHEBI:15377"/>
        <dbReference type="ChEBI" id="CHEBI:15378"/>
        <dbReference type="ChEBI" id="CHEBI:15379"/>
        <dbReference type="ChEBI" id="CHEBI:29033"/>
        <dbReference type="ChEBI" id="CHEBI:29034"/>
        <dbReference type="EC" id="7.1.1.9"/>
    </reaction>
</comment>
<evidence type="ECO:0000256" key="6">
    <source>
        <dbReference type="ARBA" id="ARBA00022617"/>
    </source>
</evidence>
<keyword evidence="11" id="KW-0249">Electron transport</keyword>
<gene>
    <name evidence="23" type="ORF">SAMN05216548_11218</name>
</gene>
<dbReference type="InterPro" id="IPR036909">
    <property type="entry name" value="Cyt_c-like_dom_sf"/>
</dbReference>
<evidence type="ECO:0000313" key="23">
    <source>
        <dbReference type="EMBL" id="SER14833.1"/>
    </source>
</evidence>
<dbReference type="PANTHER" id="PTHR22888:SF9">
    <property type="entry name" value="CYTOCHROME C OXIDASE SUBUNIT 2"/>
    <property type="match status" value="1"/>
</dbReference>
<dbReference type="InterPro" id="IPR001505">
    <property type="entry name" value="Copper_CuA"/>
</dbReference>
<name>A0A1H9LVG7_9HYPH</name>
<dbReference type="Proteomes" id="UP000199647">
    <property type="component" value="Unassembled WGS sequence"/>
</dbReference>
<dbReference type="NCBIfam" id="TIGR02866">
    <property type="entry name" value="CoxB"/>
    <property type="match status" value="1"/>
</dbReference>
<keyword evidence="7" id="KW-0679">Respiratory chain</keyword>
<evidence type="ECO:0000256" key="16">
    <source>
        <dbReference type="ARBA" id="ARBA00024688"/>
    </source>
</evidence>
<dbReference type="Gene3D" id="1.10.287.90">
    <property type="match status" value="1"/>
</dbReference>
<dbReference type="InterPro" id="IPR008168">
    <property type="entry name" value="Cyt_C_IC"/>
</dbReference>
<dbReference type="InterPro" id="IPR002429">
    <property type="entry name" value="CcO_II-like_C"/>
</dbReference>
<dbReference type="InterPro" id="IPR045187">
    <property type="entry name" value="CcO_II"/>
</dbReference>
<dbReference type="InterPro" id="IPR009056">
    <property type="entry name" value="Cyt_c-like_dom"/>
</dbReference>
<evidence type="ECO:0000259" key="22">
    <source>
        <dbReference type="PROSITE" id="PS51007"/>
    </source>
</evidence>
<dbReference type="GO" id="GO:0004129">
    <property type="term" value="F:cytochrome-c oxidase activity"/>
    <property type="evidence" value="ECO:0007669"/>
    <property type="project" value="UniProtKB-EC"/>
</dbReference>
<keyword evidence="13 19" id="KW-0408">Iron</keyword>
<evidence type="ECO:0000256" key="3">
    <source>
        <dbReference type="ARBA" id="ARBA00007866"/>
    </source>
</evidence>
<comment type="similarity">
    <text evidence="3">Belongs to the cytochrome c oxidase subunit 2 family.</text>
</comment>
<dbReference type="InterPro" id="IPR036257">
    <property type="entry name" value="Cyt_c_oxidase_su2_TM_sf"/>
</dbReference>
<organism evidence="23 24">
    <name type="scientific">Faunimonas pinastri</name>
    <dbReference type="NCBI Taxonomy" id="1855383"/>
    <lineage>
        <taxon>Bacteria</taxon>
        <taxon>Pseudomonadati</taxon>
        <taxon>Pseudomonadota</taxon>
        <taxon>Alphaproteobacteria</taxon>
        <taxon>Hyphomicrobiales</taxon>
        <taxon>Afifellaceae</taxon>
        <taxon>Faunimonas</taxon>
    </lineage>
</organism>
<evidence type="ECO:0000256" key="18">
    <source>
        <dbReference type="ARBA" id="ARBA00047816"/>
    </source>
</evidence>